<dbReference type="GO" id="GO:0046872">
    <property type="term" value="F:metal ion binding"/>
    <property type="evidence" value="ECO:0007669"/>
    <property type="project" value="UniProtKB-KW"/>
</dbReference>
<dbReference type="SMART" id="SM00116">
    <property type="entry name" value="CBS"/>
    <property type="match status" value="2"/>
</dbReference>
<dbReference type="SUPFAM" id="SSF52540">
    <property type="entry name" value="P-loop containing nucleoside triphosphate hydrolases"/>
    <property type="match status" value="1"/>
</dbReference>
<keyword evidence="6 8" id="KW-0129">CBS domain</keyword>
<dbReference type="SMART" id="SM00129">
    <property type="entry name" value="KISc"/>
    <property type="match status" value="1"/>
</dbReference>
<dbReference type="GO" id="GO:0005737">
    <property type="term" value="C:cytoplasm"/>
    <property type="evidence" value="ECO:0007669"/>
    <property type="project" value="TreeGrafter"/>
</dbReference>
<feature type="region of interest" description="Disordered" evidence="9">
    <location>
        <begin position="569"/>
        <end position="588"/>
    </location>
</feature>
<dbReference type="AlphaFoldDB" id="A0A833WHM2"/>
<evidence type="ECO:0000259" key="10">
    <source>
        <dbReference type="PROSITE" id="PS50067"/>
    </source>
</evidence>
<dbReference type="InterPro" id="IPR005990">
    <property type="entry name" value="IMP_DH"/>
</dbReference>
<protein>
    <submittedName>
        <fullName evidence="12">IMP dehydrogenase / GMP reductase domain</fullName>
    </submittedName>
</protein>
<comment type="similarity">
    <text evidence="7">Belongs to the TRAFAC class myosin-kinesin ATPase superfamily. Kinesin family.</text>
</comment>
<dbReference type="CDD" id="cd00381">
    <property type="entry name" value="IMPDH"/>
    <property type="match status" value="1"/>
</dbReference>
<dbReference type="Proteomes" id="UP000602510">
    <property type="component" value="Unassembled WGS sequence"/>
</dbReference>
<accession>A0A833WHM2</accession>
<dbReference type="PROSITE" id="PS00411">
    <property type="entry name" value="KINESIN_MOTOR_1"/>
    <property type="match status" value="1"/>
</dbReference>
<evidence type="ECO:0000256" key="4">
    <source>
        <dbReference type="ARBA" id="ARBA00022840"/>
    </source>
</evidence>
<dbReference type="GO" id="GO:0003938">
    <property type="term" value="F:IMP dehydrogenase activity"/>
    <property type="evidence" value="ECO:0007669"/>
    <property type="project" value="InterPro"/>
</dbReference>
<feature type="region of interest" description="Disordered" evidence="9">
    <location>
        <begin position="43"/>
        <end position="64"/>
    </location>
</feature>
<dbReference type="SMART" id="SM01240">
    <property type="entry name" value="IMPDH"/>
    <property type="match status" value="1"/>
</dbReference>
<keyword evidence="7" id="KW-0505">Motor protein</keyword>
<feature type="domain" description="CBS" evidence="11">
    <location>
        <begin position="883"/>
        <end position="941"/>
    </location>
</feature>
<dbReference type="EMBL" id="WSZM01000331">
    <property type="protein sequence ID" value="KAF4035195.1"/>
    <property type="molecule type" value="Genomic_DNA"/>
</dbReference>
<dbReference type="PROSITE" id="PS50067">
    <property type="entry name" value="KINESIN_MOTOR_2"/>
    <property type="match status" value="1"/>
</dbReference>
<evidence type="ECO:0000259" key="11">
    <source>
        <dbReference type="PROSITE" id="PS51371"/>
    </source>
</evidence>
<dbReference type="FunFam" id="3.20.20.70:FF:000424">
    <property type="entry name" value="Inosine-5'-monophosphate dehydrogenase 2"/>
    <property type="match status" value="1"/>
</dbReference>
<evidence type="ECO:0000256" key="3">
    <source>
        <dbReference type="ARBA" id="ARBA00022741"/>
    </source>
</evidence>
<feature type="binding site" evidence="7">
    <location>
        <begin position="127"/>
        <end position="134"/>
    </location>
    <ligand>
        <name>ATP</name>
        <dbReference type="ChEBI" id="CHEBI:30616"/>
    </ligand>
</feature>
<dbReference type="GO" id="GO:0007018">
    <property type="term" value="P:microtubule-based movement"/>
    <property type="evidence" value="ECO:0007669"/>
    <property type="project" value="InterPro"/>
</dbReference>
<dbReference type="SUPFAM" id="SSF54631">
    <property type="entry name" value="CBS-domain pair"/>
    <property type="match status" value="1"/>
</dbReference>
<evidence type="ECO:0000256" key="6">
    <source>
        <dbReference type="ARBA" id="ARBA00023122"/>
    </source>
</evidence>
<keyword evidence="3 7" id="KW-0547">Nucleotide-binding</keyword>
<evidence type="ECO:0000256" key="1">
    <source>
        <dbReference type="ARBA" id="ARBA00005502"/>
    </source>
</evidence>
<dbReference type="SUPFAM" id="SSF51412">
    <property type="entry name" value="Inosine monophosphate dehydrogenase (IMPDH)"/>
    <property type="match status" value="1"/>
</dbReference>
<dbReference type="PANTHER" id="PTHR11911">
    <property type="entry name" value="INOSINE-5-MONOPHOSPHATE DEHYDROGENASE RELATED"/>
    <property type="match status" value="1"/>
</dbReference>
<dbReference type="InterPro" id="IPR036961">
    <property type="entry name" value="Kinesin_motor_dom_sf"/>
</dbReference>
<evidence type="ECO:0000313" key="12">
    <source>
        <dbReference type="EMBL" id="KAF4035195.1"/>
    </source>
</evidence>
<dbReference type="Gene3D" id="3.40.850.10">
    <property type="entry name" value="Kinesin motor domain"/>
    <property type="match status" value="1"/>
</dbReference>
<dbReference type="GO" id="GO:0005524">
    <property type="term" value="F:ATP binding"/>
    <property type="evidence" value="ECO:0007669"/>
    <property type="project" value="UniProtKB-UniRule"/>
</dbReference>
<dbReference type="InterPro" id="IPR001093">
    <property type="entry name" value="IMP_DH_GMPRt"/>
</dbReference>
<dbReference type="InterPro" id="IPR001752">
    <property type="entry name" value="Kinesin_motor_dom"/>
</dbReference>
<keyword evidence="4 7" id="KW-0067">ATP-binding</keyword>
<dbReference type="Pfam" id="PF00478">
    <property type="entry name" value="IMPDH"/>
    <property type="match status" value="1"/>
</dbReference>
<dbReference type="InterPro" id="IPR013785">
    <property type="entry name" value="Aldolase_TIM"/>
</dbReference>
<comment type="caution">
    <text evidence="12">The sequence shown here is derived from an EMBL/GenBank/DDBJ whole genome shotgun (WGS) entry which is preliminary data.</text>
</comment>
<feature type="domain" description="Kinesin motor" evidence="10">
    <location>
        <begin position="27"/>
        <end position="381"/>
    </location>
</feature>
<dbReference type="CDD" id="cd04601">
    <property type="entry name" value="CBS_pair_IMPDH"/>
    <property type="match status" value="1"/>
</dbReference>
<evidence type="ECO:0000256" key="8">
    <source>
        <dbReference type="PROSITE-ProRule" id="PRU00703"/>
    </source>
</evidence>
<keyword evidence="5" id="KW-0560">Oxidoreductase</keyword>
<comment type="similarity">
    <text evidence="1">Belongs to the IMPDH/GMPR family.</text>
</comment>
<dbReference type="InterPro" id="IPR000644">
    <property type="entry name" value="CBS_dom"/>
</dbReference>
<feature type="compositionally biased region" description="Low complexity" evidence="9">
    <location>
        <begin position="570"/>
        <end position="583"/>
    </location>
</feature>
<name>A0A833WHM2_PHYIN</name>
<dbReference type="PANTHER" id="PTHR11911:SF111">
    <property type="entry name" value="INOSINE-5'-MONOPHOSPHATE DEHYDROGENASE"/>
    <property type="match status" value="1"/>
</dbReference>
<keyword evidence="2" id="KW-0479">Metal-binding</keyword>
<dbReference type="CDD" id="cd00106">
    <property type="entry name" value="KISc"/>
    <property type="match status" value="1"/>
</dbReference>
<dbReference type="PRINTS" id="PR00380">
    <property type="entry name" value="KINESINHEAVY"/>
</dbReference>
<sequence length="1119" mass="122443">MPPPGAQTFDILTCSGALANDMEKEEKIRVVVRARPYVCITGRNGSTPRSSTRKKRGNDQECVAASPENPGELFVYTDPAHTRAAAFRCETFLPSTASQEDVFDQIHAKELVDSALDGFPVTIFAYGQTGAGKSFTIFGNEDDATLRKTALQEQDGLLPRIAQALMNSVSARKSEIEYTLRVTCVEIYNEQVRDVFDPRKETLAVRSSKTHGFFLENATVVECMTAREIVRVVRAAATQRTKSSHLLNERSNRSHCLVTIYIDAAPLKSTSSTGKRYGKITIVDLAGSERVSDSGAVGTQLRESCHINRSLHCLSQVIQAINTPKCSKTGKARFVPFRDSKLTMLLLDSLGTLMIACVNSSSQFAVESVRTLEFAMGVAKIKNRPTALLTPHEKLIKDLKEQIRLLKLENRMLRARTPGYFMDHSNNELGPFVNAFSEQSIRQQFQTCDEPMYLSADSLEAVHRMTPSVRQNVAHQELRTFGLNTRKQKSQLRHASKSPKRKVLKRMSKSFTNKHALPYVSKSAPSRSLQYIAQNFEPAHPNQSANRLVLPRTDSPPPPYNDLFGIETVPCSQSQPPSNSSSPHLPLARSVQTQPFSNNRDTILPAKSHSPEEQLQLLLRQMLPEAHPPQNKVHVPERTDKRHKMQQIPSKPPKTPGKNDITSNNSADWDDQRAQDLFMQLSTSNHNQPACHFFRLLHMDESLYDGVSAEQLFHNKDSNGLTFDDVISLIILTFLLYLMHVNASPPATVAWPQYVAIGRGGGHEVDQKVKLSAPIVSSPMDTVTEANMAIAIALQGGLGFLHCNNSIEQQSEMVRAVKVYENGFIPEPKVLGPTNTVLDLDQLKVSGVPITEDGQPTGKLVGLVTSRDVDFIEDRSVALSTIMVPLKQLIVGTYPISLEEANMVLKEAKKGTLPIVDASGNLVSLMTRLDLLKHRDYPNAVRDPETHKLLVGAAVSVNEQAKSRIDALVAAGADVVALDARQGDSAAQIDLVKYIKQTHPSAEVVGGNVVTAKQLKNLLDAGVDGVRVGMGVSSVSTSQVVKAVGRAQLSAIYNTALLAKDYGVPVIADGGIGSPGAAIKALSLCASVVMMGSSLAGTAEAPGDYFFQDLSRRRAAWST</sequence>
<evidence type="ECO:0000256" key="9">
    <source>
        <dbReference type="SAM" id="MobiDB-lite"/>
    </source>
</evidence>
<dbReference type="InterPro" id="IPR027417">
    <property type="entry name" value="P-loop_NTPase"/>
</dbReference>
<proteinExistence type="inferred from homology"/>
<feature type="region of interest" description="Disordered" evidence="9">
    <location>
        <begin position="626"/>
        <end position="668"/>
    </location>
</feature>
<dbReference type="GO" id="GO:0003777">
    <property type="term" value="F:microtubule motor activity"/>
    <property type="evidence" value="ECO:0007669"/>
    <property type="project" value="InterPro"/>
</dbReference>
<evidence type="ECO:0000256" key="2">
    <source>
        <dbReference type="ARBA" id="ARBA00022723"/>
    </source>
</evidence>
<evidence type="ECO:0000313" key="13">
    <source>
        <dbReference type="Proteomes" id="UP000602510"/>
    </source>
</evidence>
<organism evidence="12 13">
    <name type="scientific">Phytophthora infestans</name>
    <name type="common">Potato late blight agent</name>
    <name type="synonym">Botrytis infestans</name>
    <dbReference type="NCBI Taxonomy" id="4787"/>
    <lineage>
        <taxon>Eukaryota</taxon>
        <taxon>Sar</taxon>
        <taxon>Stramenopiles</taxon>
        <taxon>Oomycota</taxon>
        <taxon>Peronosporomycetes</taxon>
        <taxon>Peronosporales</taxon>
        <taxon>Peronosporaceae</taxon>
        <taxon>Phytophthora</taxon>
    </lineage>
</organism>
<dbReference type="Gene3D" id="3.20.20.70">
    <property type="entry name" value="Aldolase class I"/>
    <property type="match status" value="1"/>
</dbReference>
<dbReference type="InterPro" id="IPR019821">
    <property type="entry name" value="Kinesin_motor_CS"/>
</dbReference>
<keyword evidence="13" id="KW-1185">Reference proteome</keyword>
<dbReference type="GO" id="GO:0008017">
    <property type="term" value="F:microtubule binding"/>
    <property type="evidence" value="ECO:0007669"/>
    <property type="project" value="InterPro"/>
</dbReference>
<evidence type="ECO:0000256" key="7">
    <source>
        <dbReference type="PROSITE-ProRule" id="PRU00283"/>
    </source>
</evidence>
<gene>
    <name evidence="12" type="ORF">GN244_ATG12969</name>
</gene>
<dbReference type="Pfam" id="PF00225">
    <property type="entry name" value="Kinesin"/>
    <property type="match status" value="1"/>
</dbReference>
<dbReference type="PROSITE" id="PS51371">
    <property type="entry name" value="CBS"/>
    <property type="match status" value="1"/>
</dbReference>
<dbReference type="GO" id="GO:0006183">
    <property type="term" value="P:GTP biosynthetic process"/>
    <property type="evidence" value="ECO:0007669"/>
    <property type="project" value="TreeGrafter"/>
</dbReference>
<reference evidence="12" key="1">
    <citation type="submission" date="2020-04" db="EMBL/GenBank/DDBJ databases">
        <title>Hybrid Assembly of Korean Phytophthora infestans isolates.</title>
        <authorList>
            <person name="Prokchorchik M."/>
            <person name="Lee Y."/>
            <person name="Seo J."/>
            <person name="Cho J.-H."/>
            <person name="Park Y.-E."/>
            <person name="Jang D.-C."/>
            <person name="Im J.-S."/>
            <person name="Choi J.-G."/>
            <person name="Park H.-J."/>
            <person name="Lee G.-B."/>
            <person name="Lee Y.-G."/>
            <person name="Hong S.-Y."/>
            <person name="Cho K."/>
            <person name="Sohn K.H."/>
        </authorList>
    </citation>
    <scope>NUCLEOTIDE SEQUENCE</scope>
    <source>
        <strain evidence="12">KR_1_A1</strain>
    </source>
</reference>
<dbReference type="InterPro" id="IPR046342">
    <property type="entry name" value="CBS_dom_sf"/>
</dbReference>
<evidence type="ECO:0000256" key="5">
    <source>
        <dbReference type="ARBA" id="ARBA00023002"/>
    </source>
</evidence>